<proteinExistence type="predicted"/>
<keyword evidence="2" id="KW-1185">Reference proteome</keyword>
<sequence length="132" mass="14310">MEGLQQICLRCFHLIPAETQTCPHCGADLAAFAARDYADKLIAALGHSLSEVRMRAIIALGWRGEGRAAQPLLELALRHPVDVVEGLAVVKSLAGMGVEGRIALVALAERHQAHAVRETAQQVLRTIRHAKH</sequence>
<dbReference type="SUPFAM" id="SSF48371">
    <property type="entry name" value="ARM repeat"/>
    <property type="match status" value="1"/>
</dbReference>
<evidence type="ECO:0000313" key="1">
    <source>
        <dbReference type="EMBL" id="GEP31508.1"/>
    </source>
</evidence>
<dbReference type="Proteomes" id="UP000321337">
    <property type="component" value="Unassembled WGS sequence"/>
</dbReference>
<dbReference type="EMBL" id="BKAD01000030">
    <property type="protein sequence ID" value="GEP31508.1"/>
    <property type="molecule type" value="Genomic_DNA"/>
</dbReference>
<evidence type="ECO:0008006" key="3">
    <source>
        <dbReference type="Google" id="ProtNLM"/>
    </source>
</evidence>
<name>A0A512LAK9_9PROT</name>
<evidence type="ECO:0000313" key="2">
    <source>
        <dbReference type="Proteomes" id="UP000321337"/>
    </source>
</evidence>
<dbReference type="Pfam" id="PF13646">
    <property type="entry name" value="HEAT_2"/>
    <property type="match status" value="1"/>
</dbReference>
<dbReference type="InterPro" id="IPR016024">
    <property type="entry name" value="ARM-type_fold"/>
</dbReference>
<organism evidence="1 2">
    <name type="scientific">Sulfuriferula plumbiphila</name>
    <dbReference type="NCBI Taxonomy" id="171865"/>
    <lineage>
        <taxon>Bacteria</taxon>
        <taxon>Pseudomonadati</taxon>
        <taxon>Pseudomonadota</taxon>
        <taxon>Betaproteobacteria</taxon>
        <taxon>Nitrosomonadales</taxon>
        <taxon>Sulfuricellaceae</taxon>
        <taxon>Sulfuriferula</taxon>
    </lineage>
</organism>
<gene>
    <name evidence="1" type="ORF">TPL01_26460</name>
</gene>
<accession>A0A512LAK9</accession>
<reference evidence="1 2" key="1">
    <citation type="submission" date="2019-07" db="EMBL/GenBank/DDBJ databases">
        <title>Whole genome shotgun sequence of Thiobacillus plumbophilus NBRC 107929.</title>
        <authorList>
            <person name="Hosoyama A."/>
            <person name="Uohara A."/>
            <person name="Ohji S."/>
            <person name="Ichikawa N."/>
        </authorList>
    </citation>
    <scope>NUCLEOTIDE SEQUENCE [LARGE SCALE GENOMIC DNA]</scope>
    <source>
        <strain evidence="1 2">NBRC 107929</strain>
    </source>
</reference>
<dbReference type="InterPro" id="IPR011989">
    <property type="entry name" value="ARM-like"/>
</dbReference>
<dbReference type="AlphaFoldDB" id="A0A512LAK9"/>
<dbReference type="Gene3D" id="1.25.10.10">
    <property type="entry name" value="Leucine-rich Repeat Variant"/>
    <property type="match status" value="1"/>
</dbReference>
<comment type="caution">
    <text evidence="1">The sequence shown here is derived from an EMBL/GenBank/DDBJ whole genome shotgun (WGS) entry which is preliminary data.</text>
</comment>
<protein>
    <recommendedName>
        <fullName evidence="3">HEAT repeat domain-containing protein</fullName>
    </recommendedName>
</protein>